<dbReference type="Pfam" id="PF26198">
    <property type="entry name" value="Ig_SMCHD1_6th"/>
    <property type="match status" value="1"/>
</dbReference>
<dbReference type="Pfam" id="PF22899">
    <property type="entry name" value="SMCHD1_S5"/>
    <property type="match status" value="2"/>
</dbReference>
<dbReference type="Pfam" id="PF06470">
    <property type="entry name" value="SMC_hinge"/>
    <property type="match status" value="1"/>
</dbReference>
<dbReference type="Pfam" id="PF26201">
    <property type="entry name" value="Ig_SMCHD1_7th"/>
    <property type="match status" value="1"/>
</dbReference>
<dbReference type="PANTHER" id="PTHR22640:SF2">
    <property type="entry name" value="STRUCTURAL MAINTENANCE OF CHROMOSOMES FLEXIBLE HINGE DOMAIN-CONTAINING PROTEIN 1"/>
    <property type="match status" value="1"/>
</dbReference>
<dbReference type="SUPFAM" id="SSF75553">
    <property type="entry name" value="Smc hinge domain"/>
    <property type="match status" value="1"/>
</dbReference>
<dbReference type="Pfam" id="PF26194">
    <property type="entry name" value="Ig_SMCHD1_1st"/>
    <property type="match status" value="1"/>
</dbReference>
<dbReference type="Pfam" id="PF13589">
    <property type="entry name" value="HATPase_c_3"/>
    <property type="match status" value="1"/>
</dbReference>
<proteinExistence type="predicted"/>
<sequence>VPPVDALVLAGCRGTQRTSGAGNTNPSRSSGEHFCKASQKLLKNRYKKKKKTKNRIIGNLKVFTGRMDRRSAEPSFPTPLLRPNKRILVYDCRDQHLPNQDLPNVLLKTRGLDFRGFQQIVRTKFGIDTHKSFVLVEANRRVVDYSLFDELQDECTLYLLKHKDQTLPTGTENIMFTPHYDTLIKSGTYEYFAEGQKSLPYVLAELVDNSLSATAKNNGLRTVEIRLVLDKSLGKHGVLVLDNGCGMTSKQLNDWAVYRLSKFTRESSTFSSQNEGYVRPDYVPRSLNSDISYFGVGGKQAAFFIGDSVRMISKPWNSPYVHELALSKEDFQQKEENNEDVYTGRIVRRMPCDPSQITDDERFLHDVVREESGKQSFTVVVITGILPEHVNYLKQDFEEWTRELAHIYHYYIHGSNGNVLSQPHCPRIDPPQKIDILVTLWKKFPKSPISFNLRDVNNDMQTLYINAAADTFEFRATTVGDGGLVEGVLRYHPFLYDRETYPKDPFDWCSRPKKVSAPPAECFSRLSGVLFTNDKFSVSTNKLKFMELELKLKNKETIFTPILKDQQRFSKRGNIEKEFMQWLQNCHERYDKQQNSPWGEFSAIEWDGKIYKAGQLVKSQRKIPTLYGTVVRFLLRGVYNGDVFATGGEVEVTREPSALYNETNILPISKIDRTASDEVISQGIEKENDKIPNTLKLEWLKQTPWQDDNKDPEIPAGTSIGPLKVQILNRKGAVISRINTGGPGLGTRLSVELKVIQCGPKKEKIKFTTPASFVNSVRGHWFNKMGPFTDLGKYKIVLSTIVGEQNSTSFANMPRQSRTLHFTIIAAKEDHFILSELNRACRVGVPFDIVLQIEDCFGHPTPLSSDTQPVLQCSGLDVSYETVSKSGAKVTIRGVVVRGKIQMHQQEKNYNLQVTLPGLKKPEQTAQIVLLPGAPHSLHVKGNSAEVENWSPVMLHVEVQDEAGNLTANNKQLVRCQIQGSKPVVIDCSKTGAYQVVTKPIQLNITDGEPQTLKVKFELLSQKNVAPLVIWLKVLPSSRVARMEVYSQSEDLVLQNKEKIRWPAGGSLENLCYRLFNERCVEVPLTAEITSNIKVNWTGDANSEDLILGKLPDIQVPTQLQEERFCCVSYQEQNVSFSFTVEPCPNEPSQLKATLPQNTLKLGQVMADGIRLSLVDQYDNATKRLTRDCVKDVTVKADGLDTSKVSFVWQQSSSSVVVTGVCFHSGPLGPRELCFHYKSFEERVIVKVTAGEPAELKLVSGPEQPLQVLKGQGIPTPFLLQLCDEWGNPSPDQKVVVEMSSSRQTIKLMMPVSSQPVDAEGKAQFSVLAVNGSSGFCSLNFKGSLNKKPIRGPSVFLTVIPDPNKPVGLSVEYDKNAKLPAGGTFPVFSVTVVSDEGSPITDINPADFSMLLWRGESSTPPETTPVMKCSKPMENGRNDCYYFREKSIPEQIGPHTIRFTMQNDKTEVPLLTQIKINVVPNQPFKLAPTSCPNIPVVFYSTEMSSRTLVENMTLVIMDKFGNPAGQNLRGRVIASISCPDQERFRSLPLFDGFTQSVHFSLEDGKAHIARLAIMEKSPGENGATYVLTFHPDVPMGSSPLDAFQLNFHFYNDVENQQKISGLTKKKEKLTAAFKQFAQKKETLCKKGDLVIKQIQNAYNEVVTLRNKMNQRGLEIPPSLPVSHIQQMIREKMAEAAQFERAARRVCSIPNNFSGPDVVGVVGHLALIEDDDAARVISWHLGGDMDCVITRTTEAARRIYDDTRGNQQVMPLDIIPEYSAERPLPHIGNERLFNPSGNPVYARDLLIYPKEAQICNTVFRHLLRDTIVMDDMNSATNYKRETVRNKASCSTILTRDGNRVSAMGKFGGLQNRAPPIERLRLFASPLPQCYYDLKEEAGES</sequence>
<feature type="domain" description="SMC hinge" evidence="3">
    <location>
        <begin position="1715"/>
        <end position="1838"/>
    </location>
</feature>
<dbReference type="InterPro" id="IPR036890">
    <property type="entry name" value="HATPase_C_sf"/>
</dbReference>
<dbReference type="GO" id="GO:0005694">
    <property type="term" value="C:chromosome"/>
    <property type="evidence" value="ECO:0007669"/>
    <property type="project" value="UniProtKB-SubCell"/>
</dbReference>
<gene>
    <name evidence="4" type="ORF">OJAV_G00196650</name>
</gene>
<dbReference type="InterPro" id="IPR058611">
    <property type="entry name" value="Ig_SMCHD1_1st"/>
</dbReference>
<evidence type="ECO:0000313" key="4">
    <source>
        <dbReference type="EMBL" id="RVE58687.1"/>
    </source>
</evidence>
<evidence type="ECO:0000256" key="2">
    <source>
        <dbReference type="ARBA" id="ARBA00022454"/>
    </source>
</evidence>
<dbReference type="InterPro" id="IPR055109">
    <property type="entry name" value="SMCHD1_S5"/>
</dbReference>
<evidence type="ECO:0000256" key="1">
    <source>
        <dbReference type="ARBA" id="ARBA00004286"/>
    </source>
</evidence>
<dbReference type="Pfam" id="PF26197">
    <property type="entry name" value="Ig_SMCHD1_5th"/>
    <property type="match status" value="1"/>
</dbReference>
<name>A0A3S2MGI9_ORYJA</name>
<dbReference type="InterPro" id="IPR058615">
    <property type="entry name" value="Ig_SMCHD1_6th"/>
</dbReference>
<dbReference type="InterPro" id="IPR058612">
    <property type="entry name" value="Ig_SMCHD1_2nd"/>
</dbReference>
<dbReference type="InterPro" id="IPR058614">
    <property type="entry name" value="Ig_SMCHD1_5th"/>
</dbReference>
<dbReference type="Gene3D" id="3.30.565.10">
    <property type="entry name" value="Histidine kinase-like ATPase, C-terminal domain"/>
    <property type="match status" value="1"/>
</dbReference>
<dbReference type="Gene3D" id="1.20.1060.20">
    <property type="match status" value="1"/>
</dbReference>
<dbReference type="Pfam" id="PF26195">
    <property type="entry name" value="Ig_SMCHD1_2nd"/>
    <property type="match status" value="1"/>
</dbReference>
<organism evidence="4 5">
    <name type="scientific">Oryzias javanicus</name>
    <name type="common">Javanese ricefish</name>
    <name type="synonym">Aplocheilus javanicus</name>
    <dbReference type="NCBI Taxonomy" id="123683"/>
    <lineage>
        <taxon>Eukaryota</taxon>
        <taxon>Metazoa</taxon>
        <taxon>Chordata</taxon>
        <taxon>Craniata</taxon>
        <taxon>Vertebrata</taxon>
        <taxon>Euteleostomi</taxon>
        <taxon>Actinopterygii</taxon>
        <taxon>Neopterygii</taxon>
        <taxon>Teleostei</taxon>
        <taxon>Neoteleostei</taxon>
        <taxon>Acanthomorphata</taxon>
        <taxon>Ovalentaria</taxon>
        <taxon>Atherinomorphae</taxon>
        <taxon>Beloniformes</taxon>
        <taxon>Adrianichthyidae</taxon>
        <taxon>Oryziinae</taxon>
        <taxon>Oryzias</taxon>
    </lineage>
</organism>
<dbReference type="SMART" id="SM00968">
    <property type="entry name" value="SMC_hinge"/>
    <property type="match status" value="1"/>
</dbReference>
<dbReference type="PANTHER" id="PTHR22640">
    <property type="entry name" value="STRUCTURAL MAINTENANCE OF CHROMOSOMES FLEXIBLE HINGE DOMAIN-CONTAINING PROTEIN 1"/>
    <property type="match status" value="1"/>
</dbReference>
<dbReference type="Pfam" id="PF26196">
    <property type="entry name" value="Ig_SMCHD1_4th"/>
    <property type="match status" value="1"/>
</dbReference>
<dbReference type="Pfam" id="PF26199">
    <property type="entry name" value="Ig_SMCHD1_8th"/>
    <property type="match status" value="1"/>
</dbReference>
<keyword evidence="5" id="KW-1185">Reference proteome</keyword>
<dbReference type="InterPro" id="IPR036277">
    <property type="entry name" value="SMC_hinge_sf"/>
</dbReference>
<feature type="non-terminal residue" evidence="4">
    <location>
        <position position="1"/>
    </location>
</feature>
<dbReference type="GO" id="GO:0006302">
    <property type="term" value="P:double-strand break repair"/>
    <property type="evidence" value="ECO:0007669"/>
    <property type="project" value="InterPro"/>
</dbReference>
<reference evidence="4 5" key="2">
    <citation type="submission" date="2019-01" db="EMBL/GenBank/DDBJ databases">
        <title>A chromosome length genome reference of the Java medaka (oryzias javanicus).</title>
        <authorList>
            <person name="Herpin A."/>
            <person name="Takehana Y."/>
            <person name="Naruse K."/>
            <person name="Ansai S."/>
            <person name="Kawaguchi M."/>
        </authorList>
    </citation>
    <scope>NUCLEOTIDE SEQUENCE [LARGE SCALE GENOMIC DNA]</scope>
    <source>
        <strain evidence="4">RS831</strain>
        <tissue evidence="4">Whole body</tissue>
    </source>
</reference>
<dbReference type="OrthoDB" id="10036779at2759"/>
<dbReference type="InterPro" id="IPR058613">
    <property type="entry name" value="Ig_SMCHD1_4th"/>
</dbReference>
<dbReference type="InterPro" id="IPR058617">
    <property type="entry name" value="Ig_SMCHD1_7th"/>
</dbReference>
<evidence type="ECO:0000259" key="3">
    <source>
        <dbReference type="SMART" id="SM00968"/>
    </source>
</evidence>
<evidence type="ECO:0000313" key="5">
    <source>
        <dbReference type="Proteomes" id="UP000283210"/>
    </source>
</evidence>
<keyword evidence="2" id="KW-0158">Chromosome</keyword>
<dbReference type="Gene3D" id="3.30.70.1620">
    <property type="match status" value="1"/>
</dbReference>
<dbReference type="InterPro" id="IPR038892">
    <property type="entry name" value="SMCHD1"/>
</dbReference>
<dbReference type="InterPro" id="IPR058616">
    <property type="entry name" value="Ig_SMCHD1_8th"/>
</dbReference>
<dbReference type="Proteomes" id="UP000283210">
    <property type="component" value="Chromosome 20"/>
</dbReference>
<protein>
    <recommendedName>
        <fullName evidence="3">SMC hinge domain-containing protein</fullName>
    </recommendedName>
</protein>
<comment type="subcellular location">
    <subcellularLocation>
        <location evidence="1">Chromosome</location>
    </subcellularLocation>
</comment>
<accession>A0A3S2MGI9</accession>
<reference evidence="4 5" key="1">
    <citation type="submission" date="2018-11" db="EMBL/GenBank/DDBJ databases">
        <authorList>
            <person name="Lopez-Roques C."/>
            <person name="Donnadieu C."/>
            <person name="Bouchez O."/>
            <person name="Klopp C."/>
            <person name="Cabau C."/>
            <person name="Zahm M."/>
        </authorList>
    </citation>
    <scope>NUCLEOTIDE SEQUENCE [LARGE SCALE GENOMIC DNA]</scope>
    <source>
        <strain evidence="4">RS831</strain>
        <tissue evidence="4">Whole body</tissue>
    </source>
</reference>
<dbReference type="GO" id="GO:0005524">
    <property type="term" value="F:ATP binding"/>
    <property type="evidence" value="ECO:0007669"/>
    <property type="project" value="InterPro"/>
</dbReference>
<dbReference type="InterPro" id="IPR010935">
    <property type="entry name" value="SMC_hinge"/>
</dbReference>
<dbReference type="SUPFAM" id="SSF55874">
    <property type="entry name" value="ATPase domain of HSP90 chaperone/DNA topoisomerase II/histidine kinase"/>
    <property type="match status" value="1"/>
</dbReference>
<dbReference type="EMBL" id="CM012456">
    <property type="protein sequence ID" value="RVE58687.1"/>
    <property type="molecule type" value="Genomic_DNA"/>
</dbReference>
<dbReference type="GO" id="GO:0051276">
    <property type="term" value="P:chromosome organization"/>
    <property type="evidence" value="ECO:0007669"/>
    <property type="project" value="InterPro"/>
</dbReference>